<dbReference type="SMART" id="SM00360">
    <property type="entry name" value="RRM"/>
    <property type="match status" value="2"/>
</dbReference>
<dbReference type="InterPro" id="IPR000504">
    <property type="entry name" value="RRM_dom"/>
</dbReference>
<dbReference type="InterPro" id="IPR012677">
    <property type="entry name" value="Nucleotide-bd_a/b_plait_sf"/>
</dbReference>
<feature type="region of interest" description="Disordered" evidence="3">
    <location>
        <begin position="298"/>
        <end position="327"/>
    </location>
</feature>
<evidence type="ECO:0000313" key="6">
    <source>
        <dbReference type="Proteomes" id="UP001307889"/>
    </source>
</evidence>
<evidence type="ECO:0000256" key="2">
    <source>
        <dbReference type="PROSITE-ProRule" id="PRU00176"/>
    </source>
</evidence>
<accession>A0ABN7A9X6</accession>
<dbReference type="EMBL" id="AP028909">
    <property type="protein sequence ID" value="BES88793.1"/>
    <property type="molecule type" value="Genomic_DNA"/>
</dbReference>
<evidence type="ECO:0000313" key="5">
    <source>
        <dbReference type="EMBL" id="BES88793.1"/>
    </source>
</evidence>
<evidence type="ECO:0000259" key="4">
    <source>
        <dbReference type="PROSITE" id="PS50102"/>
    </source>
</evidence>
<evidence type="ECO:0000256" key="1">
    <source>
        <dbReference type="ARBA" id="ARBA00022884"/>
    </source>
</evidence>
<dbReference type="InterPro" id="IPR035979">
    <property type="entry name" value="RBD_domain_sf"/>
</dbReference>
<feature type="domain" description="RRM" evidence="4">
    <location>
        <begin position="65"/>
        <end position="149"/>
    </location>
</feature>
<dbReference type="Proteomes" id="UP001307889">
    <property type="component" value="Chromosome 1"/>
</dbReference>
<proteinExistence type="predicted"/>
<dbReference type="PANTHER" id="PTHR21245">
    <property type="entry name" value="HETEROGENEOUS NUCLEAR RIBONUCLEOPROTEIN"/>
    <property type="match status" value="1"/>
</dbReference>
<keyword evidence="1 2" id="KW-0694">RNA-binding</keyword>
<gene>
    <name evidence="5" type="ORF">NTJ_01600</name>
</gene>
<evidence type="ECO:0000256" key="3">
    <source>
        <dbReference type="SAM" id="MobiDB-lite"/>
    </source>
</evidence>
<sequence>MQVVQASCGRPISRECNVGGTNEVTERCSASAVDLQKGYPVMQLNGQRQCGPPYDWVGPPPPKGTELFLRSIPRDWDENCLWPILSAAGNLYVLRLMMDFSGTNRGYAYARYATRADALAAAQILNKVAGVEVVESSDNSRLFIGNVNSSLSQRDLANLLNAHLDGVTNVDLVRVPSAVNKNFSFVEFEDHKSAALGRRLLLYPGIKELGQIRVDWAENPTDRGKVLRFGPFGKDCTLEHIEIIFRHHGVNLSSITKITSDQNSYLVEFFNRKAASNAYDAFRKANLLHLVEFDRAQSRGPQNSSAHRRSPCFNGQRTQPQRDDSPDLAVSRLPKWFNVLNVTRPIGTRDNIVPSAQLVPALPHRNDPLVPDMYSLESEFLRIRQRLITLYQQYPDNHFMVLETLLGELGWGRLIPYYSFDATNSTIIELNVYRGEDFFKMYEQRDHQAMTPDFLGNSVAKLISILFNSLPAYYKAKMAFGPGS</sequence>
<dbReference type="Pfam" id="PF00076">
    <property type="entry name" value="RRM_1"/>
    <property type="match status" value="2"/>
</dbReference>
<dbReference type="SUPFAM" id="SSF54928">
    <property type="entry name" value="RNA-binding domain, RBD"/>
    <property type="match status" value="2"/>
</dbReference>
<keyword evidence="6" id="KW-1185">Reference proteome</keyword>
<dbReference type="Gene3D" id="3.30.70.330">
    <property type="match status" value="2"/>
</dbReference>
<feature type="domain" description="RRM" evidence="4">
    <location>
        <begin position="140"/>
        <end position="219"/>
    </location>
</feature>
<protein>
    <submittedName>
        <fullName evidence="5">RNA recognition motif. (A.k.a. RRM, RBD, or RNP domain)</fullName>
    </submittedName>
</protein>
<reference evidence="5 6" key="1">
    <citation type="submission" date="2023-09" db="EMBL/GenBank/DDBJ databases">
        <title>Nesidiocoris tenuis whole genome shotgun sequence.</title>
        <authorList>
            <person name="Shibata T."/>
            <person name="Shimoda M."/>
            <person name="Kobayashi T."/>
            <person name="Uehara T."/>
        </authorList>
    </citation>
    <scope>NUCLEOTIDE SEQUENCE [LARGE SCALE GENOMIC DNA]</scope>
    <source>
        <strain evidence="5 6">Japan</strain>
    </source>
</reference>
<dbReference type="PROSITE" id="PS50102">
    <property type="entry name" value="RRM"/>
    <property type="match status" value="2"/>
</dbReference>
<name>A0ABN7A9X6_9HEMI</name>
<organism evidence="5 6">
    <name type="scientific">Nesidiocoris tenuis</name>
    <dbReference type="NCBI Taxonomy" id="355587"/>
    <lineage>
        <taxon>Eukaryota</taxon>
        <taxon>Metazoa</taxon>
        <taxon>Ecdysozoa</taxon>
        <taxon>Arthropoda</taxon>
        <taxon>Hexapoda</taxon>
        <taxon>Insecta</taxon>
        <taxon>Pterygota</taxon>
        <taxon>Neoptera</taxon>
        <taxon>Paraneoptera</taxon>
        <taxon>Hemiptera</taxon>
        <taxon>Heteroptera</taxon>
        <taxon>Panheteroptera</taxon>
        <taxon>Cimicomorpha</taxon>
        <taxon>Miridae</taxon>
        <taxon>Dicyphina</taxon>
        <taxon>Nesidiocoris</taxon>
    </lineage>
</organism>